<accession>A0AAW2T7T9</accession>
<protein>
    <submittedName>
        <fullName evidence="7">Two-component response regulator ARR1</fullName>
    </submittedName>
</protein>
<feature type="region of interest" description="Disordered" evidence="5">
    <location>
        <begin position="156"/>
        <end position="192"/>
    </location>
</feature>
<dbReference type="PANTHER" id="PTHR43874:SF19">
    <property type="entry name" value="RESPONSE REGULATOR 23-RELATED"/>
    <property type="match status" value="1"/>
</dbReference>
<evidence type="ECO:0000313" key="7">
    <source>
        <dbReference type="EMBL" id="KAL0400799.1"/>
    </source>
</evidence>
<feature type="compositionally biased region" description="Low complexity" evidence="5">
    <location>
        <begin position="166"/>
        <end position="180"/>
    </location>
</feature>
<dbReference type="PANTHER" id="PTHR43874">
    <property type="entry name" value="TWO-COMPONENT RESPONSE REGULATOR"/>
    <property type="match status" value="1"/>
</dbReference>
<reference evidence="7" key="2">
    <citation type="journal article" date="2024" name="Plant">
        <title>Genomic evolution and insights into agronomic trait innovations of Sesamum species.</title>
        <authorList>
            <person name="Miao H."/>
            <person name="Wang L."/>
            <person name="Qu L."/>
            <person name="Liu H."/>
            <person name="Sun Y."/>
            <person name="Le M."/>
            <person name="Wang Q."/>
            <person name="Wei S."/>
            <person name="Zheng Y."/>
            <person name="Lin W."/>
            <person name="Duan Y."/>
            <person name="Cao H."/>
            <person name="Xiong S."/>
            <person name="Wang X."/>
            <person name="Wei L."/>
            <person name="Li C."/>
            <person name="Ma Q."/>
            <person name="Ju M."/>
            <person name="Zhao R."/>
            <person name="Li G."/>
            <person name="Mu C."/>
            <person name="Tian Q."/>
            <person name="Mei H."/>
            <person name="Zhang T."/>
            <person name="Gao T."/>
            <person name="Zhang H."/>
        </authorList>
    </citation>
    <scope>NUCLEOTIDE SEQUENCE</scope>
    <source>
        <strain evidence="7">KEN1</strain>
    </source>
</reference>
<dbReference type="EMBL" id="JACGWN010000015">
    <property type="protein sequence ID" value="KAL0400799.1"/>
    <property type="molecule type" value="Genomic_DNA"/>
</dbReference>
<evidence type="ECO:0000259" key="6">
    <source>
        <dbReference type="PROSITE" id="PS50110"/>
    </source>
</evidence>
<dbReference type="PROSITE" id="PS50110">
    <property type="entry name" value="RESPONSE_REGULATORY"/>
    <property type="match status" value="1"/>
</dbReference>
<comment type="caution">
    <text evidence="7">The sequence shown here is derived from an EMBL/GenBank/DDBJ whole genome shotgun (WGS) entry which is preliminary data.</text>
</comment>
<feature type="compositionally biased region" description="Basic and acidic residues" evidence="5">
    <location>
        <begin position="156"/>
        <end position="165"/>
    </location>
</feature>
<dbReference type="AlphaFoldDB" id="A0AAW2T7T9"/>
<reference evidence="7" key="1">
    <citation type="submission" date="2020-06" db="EMBL/GenBank/DDBJ databases">
        <authorList>
            <person name="Li T."/>
            <person name="Hu X."/>
            <person name="Zhang T."/>
            <person name="Song X."/>
            <person name="Zhang H."/>
            <person name="Dai N."/>
            <person name="Sheng W."/>
            <person name="Hou X."/>
            <person name="Wei L."/>
        </authorList>
    </citation>
    <scope>NUCLEOTIDE SEQUENCE</scope>
    <source>
        <strain evidence="7">KEN1</strain>
        <tissue evidence="7">Leaf</tissue>
    </source>
</reference>
<keyword evidence="1" id="KW-0902">Two-component regulatory system</keyword>
<dbReference type="InterPro" id="IPR011006">
    <property type="entry name" value="CheY-like_superfamily"/>
</dbReference>
<organism evidence="7">
    <name type="scientific">Sesamum latifolium</name>
    <dbReference type="NCBI Taxonomy" id="2727402"/>
    <lineage>
        <taxon>Eukaryota</taxon>
        <taxon>Viridiplantae</taxon>
        <taxon>Streptophyta</taxon>
        <taxon>Embryophyta</taxon>
        <taxon>Tracheophyta</taxon>
        <taxon>Spermatophyta</taxon>
        <taxon>Magnoliopsida</taxon>
        <taxon>eudicotyledons</taxon>
        <taxon>Gunneridae</taxon>
        <taxon>Pentapetalae</taxon>
        <taxon>asterids</taxon>
        <taxon>lamiids</taxon>
        <taxon>Lamiales</taxon>
        <taxon>Pedaliaceae</taxon>
        <taxon>Sesamum</taxon>
    </lineage>
</organism>
<evidence type="ECO:0000256" key="5">
    <source>
        <dbReference type="SAM" id="MobiDB-lite"/>
    </source>
</evidence>
<dbReference type="GO" id="GO:0009736">
    <property type="term" value="P:cytokinin-activated signaling pathway"/>
    <property type="evidence" value="ECO:0007669"/>
    <property type="project" value="InterPro"/>
</dbReference>
<keyword evidence="3" id="KW-0804">Transcription</keyword>
<evidence type="ECO:0000256" key="2">
    <source>
        <dbReference type="ARBA" id="ARBA00023015"/>
    </source>
</evidence>
<feature type="compositionally biased region" description="Basic and acidic residues" evidence="5">
    <location>
        <begin position="181"/>
        <end position="192"/>
    </location>
</feature>
<proteinExistence type="predicted"/>
<feature type="domain" description="Response regulatory" evidence="6">
    <location>
        <begin position="23"/>
        <end position="138"/>
    </location>
</feature>
<dbReference type="CDD" id="cd17584">
    <property type="entry name" value="REC_typeB_ARR-like"/>
    <property type="match status" value="1"/>
</dbReference>
<evidence type="ECO:0000256" key="4">
    <source>
        <dbReference type="PROSITE-ProRule" id="PRU00169"/>
    </source>
</evidence>
<evidence type="ECO:0000256" key="1">
    <source>
        <dbReference type="ARBA" id="ARBA00023012"/>
    </source>
</evidence>
<keyword evidence="4" id="KW-0597">Phosphoprotein</keyword>
<dbReference type="Pfam" id="PF00072">
    <property type="entry name" value="Response_reg"/>
    <property type="match status" value="1"/>
</dbReference>
<name>A0AAW2T7T9_9LAMI</name>
<dbReference type="SUPFAM" id="SSF52172">
    <property type="entry name" value="CheY-like"/>
    <property type="match status" value="1"/>
</dbReference>
<dbReference type="InterPro" id="IPR001789">
    <property type="entry name" value="Sig_transdc_resp-reg_receiver"/>
</dbReference>
<dbReference type="SMART" id="SM00448">
    <property type="entry name" value="REC"/>
    <property type="match status" value="1"/>
</dbReference>
<dbReference type="InterPro" id="IPR045279">
    <property type="entry name" value="ARR-like"/>
</dbReference>
<dbReference type="Gene3D" id="3.40.50.2300">
    <property type="match status" value="1"/>
</dbReference>
<sequence length="697" mass="76568">MEGETLITLSNSPESRKTVDTISILVVDDDTTCLSIVAAILKKFKYQVVTVKHPNDALCTLRIKGGAFDLVVSDVHMPDMNGFELQRAIAQEFNLPVVLMSADDKESVALQGLESGAAFFIYKPVCPDDLRDLWQFAAMKKKSQVVIEETGNFPDEKTLTEKNSSDEMAMSASSSVSGDVVNKKESKRKSLEKRVPMRKKETILNLLRRKDPKLFGLIRYTTVSSKLLGTSALTIRRSMSCTEENSRSYGCSRVNQRKCCKSFADEMTVQYVLLQLQKYRIFLRRVSDASFKIQYSSEKGLSRNYTSSFQTSSTSPSTLMLNRFSRLNYQNPVQFPAHSVAPLPNLETPSGSLISQSGFGQSRLLSNKGSLLKPNIGNANLIHQNDRSYVRLAQNNYQTAPTSTSIQGHLSNISLDDLSTALSAGFDAPLVGSTRMNPSTSYDLPSLQTSIGTSSSVSLAPSKNFTYRTNYVGYSISNIKQLAESGHSEKYKDLNSCMSTMNFPSNEFLSNSNAVHAAAAVPNDNVNFNQLAQNLGACSAFMTDNNGGEQLSDVIADYLPSNQPLVCATVGNGGDINESAAFSPMFDLSEFDILSTQQALEETDFDTTFADQVKIQNQTQNGGETITNSNFYGDVSLWDNNVRSFGQASNQALVCEGLGTSSHLKALLSPTDQRDDDDFLESLLAPFREDHQNLEGI</sequence>
<evidence type="ECO:0000256" key="3">
    <source>
        <dbReference type="ARBA" id="ARBA00023163"/>
    </source>
</evidence>
<gene>
    <name evidence="7" type="ORF">Slati_4109800</name>
</gene>
<feature type="modified residue" description="4-aspartylphosphate" evidence="4">
    <location>
        <position position="74"/>
    </location>
</feature>
<keyword evidence="2" id="KW-0805">Transcription regulation</keyword>
<dbReference type="GO" id="GO:0000160">
    <property type="term" value="P:phosphorelay signal transduction system"/>
    <property type="evidence" value="ECO:0007669"/>
    <property type="project" value="UniProtKB-KW"/>
</dbReference>